<dbReference type="AlphaFoldDB" id="A0AA35X695"/>
<evidence type="ECO:0000313" key="2">
    <source>
        <dbReference type="Proteomes" id="UP001174909"/>
    </source>
</evidence>
<reference evidence="1" key="1">
    <citation type="submission" date="2023-03" db="EMBL/GenBank/DDBJ databases">
        <authorList>
            <person name="Steffen K."/>
            <person name="Cardenas P."/>
        </authorList>
    </citation>
    <scope>NUCLEOTIDE SEQUENCE</scope>
</reference>
<accession>A0AA35X695</accession>
<dbReference type="EMBL" id="CASHTH010003597">
    <property type="protein sequence ID" value="CAI8046943.1"/>
    <property type="molecule type" value="Genomic_DNA"/>
</dbReference>
<name>A0AA35X695_GEOBA</name>
<evidence type="ECO:0000313" key="1">
    <source>
        <dbReference type="EMBL" id="CAI8046943.1"/>
    </source>
</evidence>
<gene>
    <name evidence="1" type="ORF">GBAR_LOCUS25958</name>
</gene>
<sequence length="615" mass="71357">MLFRTYRYSKWDGTQNIFDIDADELMDMLSEDVLNNGDIMQALRDLLRQGMQNRDGEQMPGMRQLMEQLKERRRQQMQQHNMDSVVDDLKERLQEIIDTERRGIQNRLDEARQQVDGAPEDEQEQQEALFNLLEQRANRNLDKLDNLPEGVGSQLKELMEYDFMDPEAQQKFQELLDMLKSQMAQNMGQQMQQQIQNMSPEDMEATREMMRDINQMMRDRLEGREPDFDGFMDKWGQICSRCWRACLPEARQEMEDALAQALDPETQREMAQFAALMEQLMPMDDLRRQYPFLGDDSLSMEQAMQMMRDLQQLDQLEAALQEAIRTGDLTDIDPEKLAELLGDDARRVWDELENLRKLLEDAGYITGGEKTELTARGMRRIGQKALKEVFAHLKKDRIGGHLMDTRGANGDLLGETKTYEFGDPFLVDLQTTVKNAVLRGGPQVPVKLGPQDFEIHRTEHMTKAATVVLLDQSRSMGLFNNWQAAKKVTVALMALIRSQYPRDALYIVGFSDYAREIKEEDLASCSWNAWVSGTNLHHALLLSRKLLSREKGGTRQILEDILINTFMLENNYQLVNFVDRMTRINKGRAFYTSASNLSEFVLVDYLNNRRKRVTS</sequence>
<protein>
    <submittedName>
        <fullName evidence="1">Uncharacterized protein Mb0984</fullName>
    </submittedName>
</protein>
<organism evidence="1 2">
    <name type="scientific">Geodia barretti</name>
    <name type="common">Barrett's horny sponge</name>
    <dbReference type="NCBI Taxonomy" id="519541"/>
    <lineage>
        <taxon>Eukaryota</taxon>
        <taxon>Metazoa</taxon>
        <taxon>Porifera</taxon>
        <taxon>Demospongiae</taxon>
        <taxon>Heteroscleromorpha</taxon>
        <taxon>Tetractinellida</taxon>
        <taxon>Astrophorina</taxon>
        <taxon>Geodiidae</taxon>
        <taxon>Geodia</taxon>
    </lineage>
</organism>
<dbReference type="Proteomes" id="UP001174909">
    <property type="component" value="Unassembled WGS sequence"/>
</dbReference>
<dbReference type="Gene3D" id="3.40.50.410">
    <property type="entry name" value="von Willebrand factor, type A domain"/>
    <property type="match status" value="1"/>
</dbReference>
<comment type="caution">
    <text evidence="1">The sequence shown here is derived from an EMBL/GenBank/DDBJ whole genome shotgun (WGS) entry which is preliminary data.</text>
</comment>
<keyword evidence="2" id="KW-1185">Reference proteome</keyword>
<proteinExistence type="predicted"/>
<dbReference type="InterPro" id="IPR036465">
    <property type="entry name" value="vWFA_dom_sf"/>
</dbReference>
<dbReference type="SUPFAM" id="SSF53300">
    <property type="entry name" value="vWA-like"/>
    <property type="match status" value="1"/>
</dbReference>